<accession>A0A1S1PJQ3</accession>
<dbReference type="AlphaFoldDB" id="A0A1S1PJQ3"/>
<dbReference type="Proteomes" id="UP000179769">
    <property type="component" value="Unassembled WGS sequence"/>
</dbReference>
<evidence type="ECO:0008006" key="3">
    <source>
        <dbReference type="Google" id="ProtNLM"/>
    </source>
</evidence>
<comment type="caution">
    <text evidence="1">The sequence shown here is derived from an EMBL/GenBank/DDBJ whole genome shotgun (WGS) entry which is preliminary data.</text>
</comment>
<reference evidence="2" key="1">
    <citation type="submission" date="2016-07" db="EMBL/GenBank/DDBJ databases">
        <title>Frankia sp. NRRL B-16219 Genome sequencing.</title>
        <authorList>
            <person name="Ghodhbane-Gtari F."/>
            <person name="Swanson E."/>
            <person name="Gueddou A."/>
            <person name="Louati M."/>
            <person name="Nouioui I."/>
            <person name="Hezbri K."/>
            <person name="Abebe-Akele F."/>
            <person name="Simpson S."/>
            <person name="Morris K."/>
            <person name="Thomas K."/>
            <person name="Gtari M."/>
            <person name="Tisa L.S."/>
        </authorList>
    </citation>
    <scope>NUCLEOTIDE SEQUENCE [LARGE SCALE GENOMIC DNA]</scope>
    <source>
        <strain evidence="2">NRRL B-16219</strain>
    </source>
</reference>
<keyword evidence="2" id="KW-1185">Reference proteome</keyword>
<organism evidence="1 2">
    <name type="scientific">Parafrankia soli</name>
    <dbReference type="NCBI Taxonomy" id="2599596"/>
    <lineage>
        <taxon>Bacteria</taxon>
        <taxon>Bacillati</taxon>
        <taxon>Actinomycetota</taxon>
        <taxon>Actinomycetes</taxon>
        <taxon>Frankiales</taxon>
        <taxon>Frankiaceae</taxon>
        <taxon>Parafrankia</taxon>
    </lineage>
</organism>
<protein>
    <recommendedName>
        <fullName evidence="3">NADP-dependent oxidoreductase domain-containing protein</fullName>
    </recommendedName>
</protein>
<proteinExistence type="predicted"/>
<evidence type="ECO:0000313" key="1">
    <source>
        <dbReference type="EMBL" id="OHV23098.1"/>
    </source>
</evidence>
<dbReference type="InterPro" id="IPR036812">
    <property type="entry name" value="NAD(P)_OxRdtase_dom_sf"/>
</dbReference>
<name>A0A1S1PJQ3_9ACTN</name>
<dbReference type="EMBL" id="MAXA01000241">
    <property type="protein sequence ID" value="OHV23098.1"/>
    <property type="molecule type" value="Genomic_DNA"/>
</dbReference>
<evidence type="ECO:0000313" key="2">
    <source>
        <dbReference type="Proteomes" id="UP000179769"/>
    </source>
</evidence>
<dbReference type="SUPFAM" id="SSF51430">
    <property type="entry name" value="NAD(P)-linked oxidoreductase"/>
    <property type="match status" value="1"/>
</dbReference>
<sequence>MLDEHMEYTRLGSSGLKISRIALGCMSFGKPNTGRDWALDTDAAEPIFRQAVELGITLWDGDVSTTRGSSNPTTDGSGRPLFLDIDLSDKEVAALEDNYSPRRPTCYGSKYGY</sequence>
<gene>
    <name evidence="1" type="ORF">BBK14_24570</name>
</gene>
<dbReference type="Gene3D" id="3.20.20.100">
    <property type="entry name" value="NADP-dependent oxidoreductase domain"/>
    <property type="match status" value="1"/>
</dbReference>